<dbReference type="SMART" id="SM00343">
    <property type="entry name" value="ZnF_C2HC"/>
    <property type="match status" value="2"/>
</dbReference>
<dbReference type="InterPro" id="IPR043502">
    <property type="entry name" value="DNA/RNA_pol_sf"/>
</dbReference>
<reference evidence="4" key="1">
    <citation type="journal article" date="2019" name="Sci. Rep.">
        <title>Draft genome of Tanacetum cinerariifolium, the natural source of mosquito coil.</title>
        <authorList>
            <person name="Yamashiro T."/>
            <person name="Shiraishi A."/>
            <person name="Satake H."/>
            <person name="Nakayama K."/>
        </authorList>
    </citation>
    <scope>NUCLEOTIDE SEQUENCE</scope>
</reference>
<proteinExistence type="predicted"/>
<evidence type="ECO:0000259" key="3">
    <source>
        <dbReference type="PROSITE" id="PS50158"/>
    </source>
</evidence>
<gene>
    <name evidence="4" type="ORF">Tci_647637</name>
</gene>
<dbReference type="Gene3D" id="4.10.60.10">
    <property type="entry name" value="Zinc finger, CCHC-type"/>
    <property type="match status" value="1"/>
</dbReference>
<evidence type="ECO:0000313" key="4">
    <source>
        <dbReference type="EMBL" id="GFA75665.1"/>
    </source>
</evidence>
<dbReference type="AlphaFoldDB" id="A0A699K451"/>
<keyword evidence="1" id="KW-0479">Metal-binding</keyword>
<dbReference type="Gene3D" id="3.10.10.10">
    <property type="entry name" value="HIV Type 1 Reverse Transcriptase, subunit A, domain 1"/>
    <property type="match status" value="1"/>
</dbReference>
<dbReference type="SUPFAM" id="SSF56672">
    <property type="entry name" value="DNA/RNA polymerases"/>
    <property type="match status" value="1"/>
</dbReference>
<dbReference type="EMBL" id="BKCJ010482099">
    <property type="protein sequence ID" value="GFA75665.1"/>
    <property type="molecule type" value="Genomic_DNA"/>
</dbReference>
<sequence>MIKDNVDAAIAAKRARHTNDGNDARGSGPARGQDAAPAAREYTFAGFMKCNPTAFCGPALTWWNAKIATMGLETVNRMPWTEMEQLMIAEFCPIEEIQRMEHELWNLKVKEYNIVAYTQRFNELALICPRMVELEKVKCTIKCHKCGKVGHKLRYCKEKNVATSANALPIPTCYDYGEQGHTRNQCPRKVKQEEVREVRGQAYALKDAELKGLNVVTGASYEVELANGRVVSMNTVLKGYTLNLDAVIICGEKVVRIPYGNKMLIVKSDKEQLKGETNENMPVIHDFPEVFLEELPRPPPPRQVEFRIDLVPRATPVAHEPYRLAPSDMRYHQLRIKEEDIPITTFRTQYGYFEFQVMLFGLTNASAMFMELMN</sequence>
<dbReference type="PANTHER" id="PTHR24559">
    <property type="entry name" value="TRANSPOSON TY3-I GAG-POL POLYPROTEIN"/>
    <property type="match status" value="1"/>
</dbReference>
<dbReference type="InterPro" id="IPR053134">
    <property type="entry name" value="RNA-dir_DNA_polymerase"/>
</dbReference>
<accession>A0A699K451</accession>
<organism evidence="4">
    <name type="scientific">Tanacetum cinerariifolium</name>
    <name type="common">Dalmatian daisy</name>
    <name type="synonym">Chrysanthemum cinerariifolium</name>
    <dbReference type="NCBI Taxonomy" id="118510"/>
    <lineage>
        <taxon>Eukaryota</taxon>
        <taxon>Viridiplantae</taxon>
        <taxon>Streptophyta</taxon>
        <taxon>Embryophyta</taxon>
        <taxon>Tracheophyta</taxon>
        <taxon>Spermatophyta</taxon>
        <taxon>Magnoliopsida</taxon>
        <taxon>eudicotyledons</taxon>
        <taxon>Gunneridae</taxon>
        <taxon>Pentapetalae</taxon>
        <taxon>asterids</taxon>
        <taxon>campanulids</taxon>
        <taxon>Asterales</taxon>
        <taxon>Asteraceae</taxon>
        <taxon>Asteroideae</taxon>
        <taxon>Anthemideae</taxon>
        <taxon>Anthemidinae</taxon>
        <taxon>Tanacetum</taxon>
    </lineage>
</organism>
<feature type="region of interest" description="Disordered" evidence="2">
    <location>
        <begin position="14"/>
        <end position="34"/>
    </location>
</feature>
<keyword evidence="1" id="KW-0863">Zinc-finger</keyword>
<dbReference type="InterPro" id="IPR036875">
    <property type="entry name" value="Znf_CCHC_sf"/>
</dbReference>
<evidence type="ECO:0000256" key="2">
    <source>
        <dbReference type="SAM" id="MobiDB-lite"/>
    </source>
</evidence>
<dbReference type="PANTHER" id="PTHR24559:SF444">
    <property type="entry name" value="REVERSE TRANSCRIPTASE DOMAIN-CONTAINING PROTEIN"/>
    <property type="match status" value="1"/>
</dbReference>
<protein>
    <submittedName>
        <fullName evidence="4">Reverse transcriptase domain-containing protein</fullName>
    </submittedName>
</protein>
<name>A0A699K451_TANCI</name>
<dbReference type="InterPro" id="IPR043128">
    <property type="entry name" value="Rev_trsase/Diguanyl_cyclase"/>
</dbReference>
<dbReference type="Pfam" id="PF03732">
    <property type="entry name" value="Retrotrans_gag"/>
    <property type="match status" value="1"/>
</dbReference>
<dbReference type="InterPro" id="IPR001878">
    <property type="entry name" value="Znf_CCHC"/>
</dbReference>
<dbReference type="InterPro" id="IPR005162">
    <property type="entry name" value="Retrotrans_gag_dom"/>
</dbReference>
<keyword evidence="4" id="KW-0548">Nucleotidyltransferase</keyword>
<dbReference type="GO" id="GO:0003964">
    <property type="term" value="F:RNA-directed DNA polymerase activity"/>
    <property type="evidence" value="ECO:0007669"/>
    <property type="project" value="UniProtKB-KW"/>
</dbReference>
<dbReference type="SUPFAM" id="SSF57756">
    <property type="entry name" value="Retrovirus zinc finger-like domains"/>
    <property type="match status" value="1"/>
</dbReference>
<keyword evidence="4" id="KW-0808">Transferase</keyword>
<evidence type="ECO:0000256" key="1">
    <source>
        <dbReference type="PROSITE-ProRule" id="PRU00047"/>
    </source>
</evidence>
<keyword evidence="4" id="KW-0695">RNA-directed DNA polymerase</keyword>
<keyword evidence="1" id="KW-0862">Zinc</keyword>
<dbReference type="PROSITE" id="PS50158">
    <property type="entry name" value="ZF_CCHC"/>
    <property type="match status" value="1"/>
</dbReference>
<feature type="domain" description="CCHC-type" evidence="3">
    <location>
        <begin position="142"/>
        <end position="158"/>
    </location>
</feature>
<comment type="caution">
    <text evidence="4">The sequence shown here is derived from an EMBL/GenBank/DDBJ whole genome shotgun (WGS) entry which is preliminary data.</text>
</comment>
<dbReference type="GO" id="GO:0008270">
    <property type="term" value="F:zinc ion binding"/>
    <property type="evidence" value="ECO:0007669"/>
    <property type="project" value="UniProtKB-KW"/>
</dbReference>
<dbReference type="GO" id="GO:0003676">
    <property type="term" value="F:nucleic acid binding"/>
    <property type="evidence" value="ECO:0007669"/>
    <property type="project" value="InterPro"/>
</dbReference>
<dbReference type="Gene3D" id="3.30.70.270">
    <property type="match status" value="1"/>
</dbReference>